<dbReference type="EMBL" id="CP139558">
    <property type="protein sequence ID" value="WPU93168.1"/>
    <property type="molecule type" value="Genomic_DNA"/>
</dbReference>
<reference evidence="3 4" key="1">
    <citation type="submission" date="2023-11" db="EMBL/GenBank/DDBJ databases">
        <title>Analysis of the Genomes of Mucilaginibacter gossypii cycad 4 and M. sabulilitoris SNA2: microbes with the potential for plant growth promotion.</title>
        <authorList>
            <person name="Hirsch A.M."/>
            <person name="Humm E."/>
            <person name="Rubbi M."/>
            <person name="Del Vecchio G."/>
            <person name="Ha S.M."/>
            <person name="Pellegrini M."/>
            <person name="Gunsalus R.P."/>
        </authorList>
    </citation>
    <scope>NUCLEOTIDE SEQUENCE [LARGE SCALE GENOMIC DNA]</scope>
    <source>
        <strain evidence="3 4">SNA2</strain>
    </source>
</reference>
<protein>
    <submittedName>
        <fullName evidence="3">Glycoside hydrolase</fullName>
    </submittedName>
</protein>
<dbReference type="Pfam" id="PF14587">
    <property type="entry name" value="Glyco_hydr_30_2"/>
    <property type="match status" value="1"/>
</dbReference>
<dbReference type="PANTHER" id="PTHR42767">
    <property type="entry name" value="ENDO-BETA-1,6-GALACTANASE"/>
    <property type="match status" value="1"/>
</dbReference>
<dbReference type="RefSeq" id="WP_321562320.1">
    <property type="nucleotide sequence ID" value="NZ_CP139558.1"/>
</dbReference>
<dbReference type="SUPFAM" id="SSF51445">
    <property type="entry name" value="(Trans)glycosidases"/>
    <property type="match status" value="1"/>
</dbReference>
<name>A0ABZ0TM06_9SPHI</name>
<dbReference type="InterPro" id="IPR039743">
    <property type="entry name" value="6GAL/EXGAL"/>
</dbReference>
<dbReference type="InterPro" id="IPR017853">
    <property type="entry name" value="GH"/>
</dbReference>
<sequence length="510" mass="55800">MLKFIIKRLLPVFVVMALNIPLASSQTKEVTINIDFSKTYQTIANFGASDAWSCQFVGNWPDDKRNKIADLLFSQDNYVNGSPKGIGLSLWRFNIGAGSSQQADQSGIKDEWRRAGSFLNNNGSYNWESQAGQLWFLKAAKNRGVNQFLGFSNSPPVQYTLNGKAYTDGGKVNIGTDKYGAFATFLANVVKGVEKVSSVSFDYISPINEPQWDWSDGGQEGCPYTNTEMAGIATAISKEFVNHRIGSKIIIGEAGSINYLYTAGDKPGKGNQINDFFKPESANYIGNLPGVSKTIAAHSYFTTSPATAALKARGMLADSIATIKDLDFWQSEYCILGDNAGEIDGNKRDLGINAALYLASVIHTDLTVANASAWQWWTAISAYDYKDGLIYVDKHKTDGDFYVSKMLWAMGNYSRFVRPGAIRVDAGVSSVKNSALRVSAFKNGKNFTVVIVNPTHEDVMTIFNTNIADIHFNTSYLTSETDELKAGKISTAENVVPARSIITLTGIIKN</sequence>
<feature type="signal peptide" evidence="1">
    <location>
        <begin position="1"/>
        <end position="23"/>
    </location>
</feature>
<dbReference type="InterPro" id="IPR039514">
    <property type="entry name" value="6GAL-like"/>
</dbReference>
<evidence type="ECO:0000313" key="3">
    <source>
        <dbReference type="EMBL" id="WPU93168.1"/>
    </source>
</evidence>
<keyword evidence="4" id="KW-1185">Reference proteome</keyword>
<keyword evidence="1" id="KW-0732">Signal</keyword>
<dbReference type="Proteomes" id="UP001324380">
    <property type="component" value="Chromosome"/>
</dbReference>
<feature type="domain" description="Endo-beta-1,6-galactanase-like" evidence="2">
    <location>
        <begin position="29"/>
        <end position="391"/>
    </location>
</feature>
<evidence type="ECO:0000313" key="4">
    <source>
        <dbReference type="Proteomes" id="UP001324380"/>
    </source>
</evidence>
<evidence type="ECO:0000256" key="1">
    <source>
        <dbReference type="SAM" id="SignalP"/>
    </source>
</evidence>
<dbReference type="PANTHER" id="PTHR42767:SF1">
    <property type="entry name" value="ENDO-BETA-1,6-GALACTANASE-LIKE DOMAIN-CONTAINING PROTEIN"/>
    <property type="match status" value="1"/>
</dbReference>
<dbReference type="Gene3D" id="3.20.20.80">
    <property type="entry name" value="Glycosidases"/>
    <property type="match status" value="1"/>
</dbReference>
<proteinExistence type="predicted"/>
<dbReference type="InterPro" id="IPR013780">
    <property type="entry name" value="Glyco_hydro_b"/>
</dbReference>
<gene>
    <name evidence="3" type="ORF">SNE25_28010</name>
</gene>
<accession>A0ABZ0TM06</accession>
<keyword evidence="3" id="KW-0378">Hydrolase</keyword>
<evidence type="ECO:0000259" key="2">
    <source>
        <dbReference type="Pfam" id="PF14587"/>
    </source>
</evidence>
<dbReference type="Gene3D" id="2.60.40.1180">
    <property type="entry name" value="Golgi alpha-mannosidase II"/>
    <property type="match status" value="1"/>
</dbReference>
<feature type="chain" id="PRO_5047195903" evidence="1">
    <location>
        <begin position="24"/>
        <end position="510"/>
    </location>
</feature>
<organism evidence="3 4">
    <name type="scientific">Mucilaginibacter sabulilitoris</name>
    <dbReference type="NCBI Taxonomy" id="1173583"/>
    <lineage>
        <taxon>Bacteria</taxon>
        <taxon>Pseudomonadati</taxon>
        <taxon>Bacteroidota</taxon>
        <taxon>Sphingobacteriia</taxon>
        <taxon>Sphingobacteriales</taxon>
        <taxon>Sphingobacteriaceae</taxon>
        <taxon>Mucilaginibacter</taxon>
    </lineage>
</organism>
<dbReference type="GO" id="GO:0016787">
    <property type="term" value="F:hydrolase activity"/>
    <property type="evidence" value="ECO:0007669"/>
    <property type="project" value="UniProtKB-KW"/>
</dbReference>